<dbReference type="InterPro" id="IPR016292">
    <property type="entry name" value="Epoxide_hydrolase"/>
</dbReference>
<keyword evidence="7" id="KW-1185">Reference proteome</keyword>
<dbReference type="AlphaFoldDB" id="A0A5D0CWG1"/>
<dbReference type="PRINTS" id="PR00412">
    <property type="entry name" value="EPOXHYDRLASE"/>
</dbReference>
<dbReference type="GO" id="GO:0004301">
    <property type="term" value="F:epoxide hydrolase activity"/>
    <property type="evidence" value="ECO:0007669"/>
    <property type="project" value="TreeGrafter"/>
</dbReference>
<dbReference type="InterPro" id="IPR010497">
    <property type="entry name" value="Epoxide_hydro_N"/>
</dbReference>
<evidence type="ECO:0000313" key="7">
    <source>
        <dbReference type="Proteomes" id="UP000325218"/>
    </source>
</evidence>
<comment type="similarity">
    <text evidence="1">Belongs to the peptidase S33 family.</text>
</comment>
<dbReference type="PIRSF" id="PIRSF001112">
    <property type="entry name" value="Epoxide_hydrolase"/>
    <property type="match status" value="1"/>
</dbReference>
<protein>
    <submittedName>
        <fullName evidence="6">Epoxide hydrolase</fullName>
    </submittedName>
</protein>
<feature type="domain" description="Epoxide hydrolase N-terminal" evidence="5">
    <location>
        <begin position="4"/>
        <end position="107"/>
    </location>
</feature>
<evidence type="ECO:0000256" key="1">
    <source>
        <dbReference type="ARBA" id="ARBA00010088"/>
    </source>
</evidence>
<dbReference type="PANTHER" id="PTHR21661">
    <property type="entry name" value="EPOXIDE HYDROLASE 1-RELATED"/>
    <property type="match status" value="1"/>
</dbReference>
<evidence type="ECO:0000313" key="6">
    <source>
        <dbReference type="EMBL" id="TYA13524.1"/>
    </source>
</evidence>
<dbReference type="Proteomes" id="UP000325218">
    <property type="component" value="Unassembled WGS sequence"/>
</dbReference>
<feature type="active site" description="Proton donor" evidence="4">
    <location>
        <position position="308"/>
    </location>
</feature>
<keyword evidence="2" id="KW-0058">Aromatic hydrocarbons catabolism</keyword>
<dbReference type="PANTHER" id="PTHR21661:SF35">
    <property type="entry name" value="EPOXIDE HYDROLASE"/>
    <property type="match status" value="1"/>
</dbReference>
<feature type="active site" description="Nucleophile" evidence="4">
    <location>
        <position position="178"/>
    </location>
</feature>
<keyword evidence="3 6" id="KW-0378">Hydrolase</keyword>
<name>A0A5D0CWG1_9BACL</name>
<feature type="active site" description="Proton acceptor" evidence="4">
    <location>
        <position position="359"/>
    </location>
</feature>
<dbReference type="InterPro" id="IPR029058">
    <property type="entry name" value="AB_hydrolase_fold"/>
</dbReference>
<proteinExistence type="inferred from homology"/>
<evidence type="ECO:0000256" key="3">
    <source>
        <dbReference type="ARBA" id="ARBA00022801"/>
    </source>
</evidence>
<reference evidence="6 7" key="1">
    <citation type="submission" date="2019-08" db="EMBL/GenBank/DDBJ databases">
        <title>Genome sequencing of Paenibacillus faecis DSM 23593(T).</title>
        <authorList>
            <person name="Kook J.-K."/>
            <person name="Park S.-N."/>
            <person name="Lim Y.K."/>
        </authorList>
    </citation>
    <scope>NUCLEOTIDE SEQUENCE [LARGE SCALE GENOMIC DNA]</scope>
    <source>
        <strain evidence="6 7">DSM 23593</strain>
    </source>
</reference>
<organism evidence="6 7">
    <name type="scientific">Paenibacillus faecis</name>
    <dbReference type="NCBI Taxonomy" id="862114"/>
    <lineage>
        <taxon>Bacteria</taxon>
        <taxon>Bacillati</taxon>
        <taxon>Bacillota</taxon>
        <taxon>Bacilli</taxon>
        <taxon>Bacillales</taxon>
        <taxon>Paenibacillaceae</taxon>
        <taxon>Paenibacillus</taxon>
    </lineage>
</organism>
<dbReference type="EMBL" id="VSDO01000002">
    <property type="protein sequence ID" value="TYA13524.1"/>
    <property type="molecule type" value="Genomic_DNA"/>
</dbReference>
<evidence type="ECO:0000259" key="5">
    <source>
        <dbReference type="Pfam" id="PF06441"/>
    </source>
</evidence>
<dbReference type="Gene3D" id="3.40.50.1820">
    <property type="entry name" value="alpha/beta hydrolase"/>
    <property type="match status" value="1"/>
</dbReference>
<dbReference type="Pfam" id="PF06441">
    <property type="entry name" value="EHN"/>
    <property type="match status" value="1"/>
</dbReference>
<gene>
    <name evidence="6" type="ORF">FRY98_12825</name>
</gene>
<dbReference type="GO" id="GO:0097176">
    <property type="term" value="P:epoxide metabolic process"/>
    <property type="evidence" value="ECO:0007669"/>
    <property type="project" value="TreeGrafter"/>
</dbReference>
<dbReference type="SUPFAM" id="SSF53474">
    <property type="entry name" value="alpha/beta-Hydrolases"/>
    <property type="match status" value="1"/>
</dbReference>
<sequence>MAVERFHIHVPDEILDDLQYRLRHIRWPDQVEDTGWERGTELTTLKSLVSYWRDQYDWRAQESALNRLAQFRCHIDGIDVHFVHERGKGPNPLPLILTHGWPDSYLRYQKIIPLLTDPASYGGNPEDSFDVIVPSVPGFGFSSRPKQPGVNNKRVADMWAKLMTEELGYPKFGAAGGDVGSGVTRYLAANHPELLYGIHLTDIGIIRDLMSAADEAKLSEEERRYKQAASAWVAQEGGYMSIQSTRPQTLAYGLSDSPSGLAGWLMEKFRAWSDCQGDLKQRFSEDELITHIMVYWVTNTIGSSAHLYYENAHSLPPLGYIEVPTALALFPADVLLPPKAWAARHLNVTRVTSMPRGGHFTAWEEPEALAEDIREFYRPFRAKN</sequence>
<comment type="caution">
    <text evidence="6">The sequence shown here is derived from an EMBL/GenBank/DDBJ whole genome shotgun (WGS) entry which is preliminary data.</text>
</comment>
<dbReference type="RefSeq" id="WP_148452286.1">
    <property type="nucleotide sequence ID" value="NZ_VSDO01000002.1"/>
</dbReference>
<accession>A0A5D0CWG1</accession>
<dbReference type="InterPro" id="IPR000639">
    <property type="entry name" value="Epox_hydrolase-like"/>
</dbReference>
<dbReference type="OrthoDB" id="9780765at2"/>
<evidence type="ECO:0000256" key="4">
    <source>
        <dbReference type="PIRSR" id="PIRSR001112-1"/>
    </source>
</evidence>
<evidence type="ECO:0000256" key="2">
    <source>
        <dbReference type="ARBA" id="ARBA00022797"/>
    </source>
</evidence>